<name>A0ACA9Q2Q4_9GLOM</name>
<dbReference type="Proteomes" id="UP000789525">
    <property type="component" value="Unassembled WGS sequence"/>
</dbReference>
<keyword evidence="2" id="KW-1185">Reference proteome</keyword>
<feature type="non-terminal residue" evidence="1">
    <location>
        <position position="1"/>
    </location>
</feature>
<accession>A0ACA9Q2Q4</accession>
<sequence length="120" mass="13503">VKPAHVVSQVAGRGRRYRVEIRKTEKTGWGVFAGEDIPSGSFLGVYAGELLLDAEAEARGQRQNVYEKPEELARAKRRVEERRLKANKGNAKKVDVPCRCGSRKCIGSIWNWESSDDEDE</sequence>
<proteinExistence type="predicted"/>
<evidence type="ECO:0000313" key="2">
    <source>
        <dbReference type="Proteomes" id="UP000789525"/>
    </source>
</evidence>
<protein>
    <submittedName>
        <fullName evidence="1">5333_t:CDS:1</fullName>
    </submittedName>
</protein>
<comment type="caution">
    <text evidence="1">The sequence shown here is derived from an EMBL/GenBank/DDBJ whole genome shotgun (WGS) entry which is preliminary data.</text>
</comment>
<evidence type="ECO:0000313" key="1">
    <source>
        <dbReference type="EMBL" id="CAG8733114.1"/>
    </source>
</evidence>
<organism evidence="1 2">
    <name type="scientific">Acaulospora colombiana</name>
    <dbReference type="NCBI Taxonomy" id="27376"/>
    <lineage>
        <taxon>Eukaryota</taxon>
        <taxon>Fungi</taxon>
        <taxon>Fungi incertae sedis</taxon>
        <taxon>Mucoromycota</taxon>
        <taxon>Glomeromycotina</taxon>
        <taxon>Glomeromycetes</taxon>
        <taxon>Diversisporales</taxon>
        <taxon>Acaulosporaceae</taxon>
        <taxon>Acaulospora</taxon>
    </lineage>
</organism>
<gene>
    <name evidence="1" type="ORF">ACOLOM_LOCUS11760</name>
</gene>
<dbReference type="EMBL" id="CAJVPT010043844">
    <property type="protein sequence ID" value="CAG8733114.1"/>
    <property type="molecule type" value="Genomic_DNA"/>
</dbReference>
<reference evidence="1" key="1">
    <citation type="submission" date="2021-06" db="EMBL/GenBank/DDBJ databases">
        <authorList>
            <person name="Kallberg Y."/>
            <person name="Tangrot J."/>
            <person name="Rosling A."/>
        </authorList>
    </citation>
    <scope>NUCLEOTIDE SEQUENCE</scope>
    <source>
        <strain evidence="1">CL356</strain>
    </source>
</reference>